<name>A0A3A9VWQ4_9ACTN</name>
<keyword evidence="4" id="KW-0547">Nucleotide-binding</keyword>
<reference evidence="6 7" key="1">
    <citation type="submission" date="2018-09" db="EMBL/GenBank/DDBJ databases">
        <title>Streptomyces sp. nov. DS1-2, an endophytic actinomycete isolated from roots of Dendrobium scabrilingue.</title>
        <authorList>
            <person name="Kuncharoen N."/>
            <person name="Kudo T."/>
            <person name="Ohkuma M."/>
            <person name="Yuki M."/>
            <person name="Tanasupawat S."/>
        </authorList>
    </citation>
    <scope>NUCLEOTIDE SEQUENCE [LARGE SCALE GENOMIC DNA]</scope>
    <source>
        <strain evidence="4 7">AZ1-7</strain>
        <strain evidence="5 6">DS1-2</strain>
    </source>
</reference>
<dbReference type="PANTHER" id="PTHR35526:SF3">
    <property type="entry name" value="ANTI-SIGMA-F FACTOR RSBW"/>
    <property type="match status" value="1"/>
</dbReference>
<evidence type="ECO:0000259" key="3">
    <source>
        <dbReference type="Pfam" id="PF13581"/>
    </source>
</evidence>
<dbReference type="EMBL" id="RBDX01000027">
    <property type="protein sequence ID" value="RKN05368.1"/>
    <property type="molecule type" value="Genomic_DNA"/>
</dbReference>
<dbReference type="EMBL" id="RBDY01000025">
    <property type="protein sequence ID" value="RKN16876.1"/>
    <property type="molecule type" value="Genomic_DNA"/>
</dbReference>
<dbReference type="AlphaFoldDB" id="A0A3A9VWQ4"/>
<feature type="domain" description="Histidine kinase/HSP90-like ATPase" evidence="3">
    <location>
        <begin position="45"/>
        <end position="159"/>
    </location>
</feature>
<evidence type="ECO:0000313" key="5">
    <source>
        <dbReference type="EMBL" id="RKN16876.1"/>
    </source>
</evidence>
<dbReference type="InterPro" id="IPR003594">
    <property type="entry name" value="HATPase_dom"/>
</dbReference>
<dbReference type="CDD" id="cd16936">
    <property type="entry name" value="HATPase_RsbW-like"/>
    <property type="match status" value="1"/>
</dbReference>
<feature type="compositionally biased region" description="Basic and acidic residues" evidence="2">
    <location>
        <begin position="121"/>
        <end position="133"/>
    </location>
</feature>
<dbReference type="GO" id="GO:0005524">
    <property type="term" value="F:ATP binding"/>
    <property type="evidence" value="ECO:0007669"/>
    <property type="project" value="UniProtKB-KW"/>
</dbReference>
<comment type="caution">
    <text evidence="4">The sequence shown here is derived from an EMBL/GenBank/DDBJ whole genome shotgun (WGS) entry which is preliminary data.</text>
</comment>
<evidence type="ECO:0000256" key="2">
    <source>
        <dbReference type="SAM" id="MobiDB-lite"/>
    </source>
</evidence>
<keyword evidence="1" id="KW-0723">Serine/threonine-protein kinase</keyword>
<dbReference type="InterPro" id="IPR050267">
    <property type="entry name" value="Anti-sigma-factor_SerPK"/>
</dbReference>
<dbReference type="SUPFAM" id="SSF55874">
    <property type="entry name" value="ATPase domain of HSP90 chaperone/DNA topoisomerase II/histidine kinase"/>
    <property type="match status" value="1"/>
</dbReference>
<proteinExistence type="predicted"/>
<dbReference type="InterPro" id="IPR036890">
    <property type="entry name" value="HATPase_C_sf"/>
</dbReference>
<evidence type="ECO:0000313" key="6">
    <source>
        <dbReference type="Proteomes" id="UP000268652"/>
    </source>
</evidence>
<feature type="region of interest" description="Disordered" evidence="2">
    <location>
        <begin position="114"/>
        <end position="133"/>
    </location>
</feature>
<dbReference type="PANTHER" id="PTHR35526">
    <property type="entry name" value="ANTI-SIGMA-F FACTOR RSBW-RELATED"/>
    <property type="match status" value="1"/>
</dbReference>
<feature type="region of interest" description="Disordered" evidence="2">
    <location>
        <begin position="1"/>
        <end position="38"/>
    </location>
</feature>
<sequence length="164" mass="17474">MTQLTTVSAPRKATRTVSSLHGTTPLPFPAPVGPRSEKRGERFELPALAASVAVARGRIGSRADEWGLPDTVRDTAQLIVSELFTNALLHTHSHRVICRLESAGALLRIEVADEGAGPARPEPRSPDPGAEHGRGLMLLDALASQWGVISFEHGGCTVWAEITS</sequence>
<keyword evidence="1" id="KW-0808">Transferase</keyword>
<keyword evidence="6" id="KW-1185">Reference proteome</keyword>
<gene>
    <name evidence="5" type="ORF">D7318_24845</name>
    <name evidence="4" type="ORF">D7319_25480</name>
</gene>
<keyword evidence="4" id="KW-0067">ATP-binding</keyword>
<evidence type="ECO:0000313" key="4">
    <source>
        <dbReference type="EMBL" id="RKN05368.1"/>
    </source>
</evidence>
<dbReference type="GO" id="GO:0004674">
    <property type="term" value="F:protein serine/threonine kinase activity"/>
    <property type="evidence" value="ECO:0007669"/>
    <property type="project" value="UniProtKB-KW"/>
</dbReference>
<dbReference type="Pfam" id="PF13581">
    <property type="entry name" value="HATPase_c_2"/>
    <property type="match status" value="1"/>
</dbReference>
<protein>
    <submittedName>
        <fullName evidence="4">ATP-binding protein</fullName>
    </submittedName>
</protein>
<dbReference type="Proteomes" id="UP000268652">
    <property type="component" value="Unassembled WGS sequence"/>
</dbReference>
<organism evidence="4 7">
    <name type="scientific">Streptomyces radicis</name>
    <dbReference type="NCBI Taxonomy" id="1750517"/>
    <lineage>
        <taxon>Bacteria</taxon>
        <taxon>Bacillati</taxon>
        <taxon>Actinomycetota</taxon>
        <taxon>Actinomycetes</taxon>
        <taxon>Kitasatosporales</taxon>
        <taxon>Streptomycetaceae</taxon>
        <taxon>Streptomyces</taxon>
    </lineage>
</organism>
<evidence type="ECO:0000256" key="1">
    <source>
        <dbReference type="ARBA" id="ARBA00022527"/>
    </source>
</evidence>
<dbReference type="Gene3D" id="3.30.565.10">
    <property type="entry name" value="Histidine kinase-like ATPase, C-terminal domain"/>
    <property type="match status" value="1"/>
</dbReference>
<accession>A0A3A9VWQ4</accession>
<evidence type="ECO:0000313" key="7">
    <source>
        <dbReference type="Proteomes" id="UP000275024"/>
    </source>
</evidence>
<dbReference type="Proteomes" id="UP000275024">
    <property type="component" value="Unassembled WGS sequence"/>
</dbReference>
<dbReference type="OrthoDB" id="3852691at2"/>
<keyword evidence="1" id="KW-0418">Kinase</keyword>